<dbReference type="Pfam" id="PF12266">
    <property type="entry name" value="DUF3613"/>
    <property type="match status" value="1"/>
</dbReference>
<evidence type="ECO:0000313" key="2">
    <source>
        <dbReference type="EMBL" id="AKA22984.1"/>
    </source>
</evidence>
<name>A0A0D5XWB7_9PSED</name>
<protein>
    <recommendedName>
        <fullName evidence="4">DUF3613 domain-containing protein</fullName>
    </recommendedName>
</protein>
<keyword evidence="1" id="KW-0732">Signal</keyword>
<feature type="chain" id="PRO_5002299209" description="DUF3613 domain-containing protein" evidence="1">
    <location>
        <begin position="21"/>
        <end position="92"/>
    </location>
</feature>
<dbReference type="InterPro" id="IPR022053">
    <property type="entry name" value="DUF3613"/>
</dbReference>
<reference evidence="2 3" key="1">
    <citation type="journal article" date="2015" name="Mol. Plant Microbe Interact.">
        <title>Comparative Genomic Analysis of Pseudomonas chlororaphis PCL1606 Reveals New Insight into Antifungal Compounds Involved in Biocontrol.</title>
        <authorList>
            <person name="Calderon C.E."/>
            <person name="Ramos C."/>
            <person name="de Vicente A."/>
            <person name="Cazorla F.M."/>
        </authorList>
    </citation>
    <scope>NUCLEOTIDE SEQUENCE [LARGE SCALE GENOMIC DNA]</scope>
    <source>
        <strain evidence="2 3">PCL1606</strain>
    </source>
</reference>
<feature type="signal peptide" evidence="1">
    <location>
        <begin position="1"/>
        <end position="20"/>
    </location>
</feature>
<evidence type="ECO:0008006" key="4">
    <source>
        <dbReference type="Google" id="ProtNLM"/>
    </source>
</evidence>
<dbReference type="EMBL" id="CP011110">
    <property type="protein sequence ID" value="AKA22984.1"/>
    <property type="molecule type" value="Genomic_DNA"/>
</dbReference>
<dbReference type="AlphaFoldDB" id="A0A0D5XWB7"/>
<gene>
    <name evidence="2" type="ORF">PCL1606_15290</name>
</gene>
<organism evidence="2 3">
    <name type="scientific">Pseudomonas chlororaphis</name>
    <dbReference type="NCBI Taxonomy" id="587753"/>
    <lineage>
        <taxon>Bacteria</taxon>
        <taxon>Pseudomonadati</taxon>
        <taxon>Pseudomonadota</taxon>
        <taxon>Gammaproteobacteria</taxon>
        <taxon>Pseudomonadales</taxon>
        <taxon>Pseudomonadaceae</taxon>
        <taxon>Pseudomonas</taxon>
    </lineage>
</organism>
<accession>A0A0D5XWB7</accession>
<proteinExistence type="predicted"/>
<dbReference type="RefSeq" id="WP_044464650.1">
    <property type="nucleotide sequence ID" value="NZ_CP011110.1"/>
</dbReference>
<dbReference type="OrthoDB" id="7068897at2"/>
<sequence>MKYQTLGCLGLLLLPLAAQAIEPGPSSPSQKPTETWLLLQSRNQVKSTIPQNASPSERELSLQRWLDNYKHPIPEYYKEYAGSQGSGGSQGQ</sequence>
<evidence type="ECO:0000313" key="3">
    <source>
        <dbReference type="Proteomes" id="UP000032748"/>
    </source>
</evidence>
<dbReference type="Proteomes" id="UP000032748">
    <property type="component" value="Chromosome"/>
</dbReference>
<dbReference type="PATRIC" id="fig|587753.10.peg.1520"/>
<dbReference type="KEGG" id="pcz:PCL1606_15290"/>
<evidence type="ECO:0000256" key="1">
    <source>
        <dbReference type="SAM" id="SignalP"/>
    </source>
</evidence>